<evidence type="ECO:0000256" key="1">
    <source>
        <dbReference type="ARBA" id="ARBA00023157"/>
    </source>
</evidence>
<dbReference type="PROSITE" id="PS51352">
    <property type="entry name" value="THIOREDOXIN_2"/>
    <property type="match status" value="1"/>
</dbReference>
<evidence type="ECO:0000259" key="2">
    <source>
        <dbReference type="PROSITE" id="PS51352"/>
    </source>
</evidence>
<proteinExistence type="predicted"/>
<dbReference type="PROSITE" id="PS00194">
    <property type="entry name" value="THIOREDOXIN_1"/>
    <property type="match status" value="1"/>
</dbReference>
<dbReference type="Gene3D" id="3.40.30.10">
    <property type="entry name" value="Glutaredoxin"/>
    <property type="match status" value="1"/>
</dbReference>
<gene>
    <name evidence="3" type="ORF">DUNSADRAFT_754</name>
</gene>
<dbReference type="Proteomes" id="UP000815325">
    <property type="component" value="Unassembled WGS sequence"/>
</dbReference>
<evidence type="ECO:0000313" key="4">
    <source>
        <dbReference type="Proteomes" id="UP000815325"/>
    </source>
</evidence>
<protein>
    <submittedName>
        <fullName evidence="3">Thioredoxin o</fullName>
    </submittedName>
</protein>
<dbReference type="InterPro" id="IPR036249">
    <property type="entry name" value="Thioredoxin-like_sf"/>
</dbReference>
<comment type="caution">
    <text evidence="3">The sequence shown here is derived from an EMBL/GenBank/DDBJ whole genome shotgun (WGS) entry which is preliminary data.</text>
</comment>
<dbReference type="SUPFAM" id="SSF52833">
    <property type="entry name" value="Thioredoxin-like"/>
    <property type="match status" value="1"/>
</dbReference>
<feature type="domain" description="Thioredoxin" evidence="2">
    <location>
        <begin position="23"/>
        <end position="147"/>
    </location>
</feature>
<sequence>MLLSLQHSRSGMQRLLPALSASFLVASPLRSFASVPDSVIDVHTDAQFESLLAEMKEKQQVGVLDFTAKWCGPCRTIAPHFSRLSIQHPHVKFMKLDIEAPGLSKTVQGHGITAMPTFIIYKGATRVGQIVGANLDQLKKLIQIHSSS</sequence>
<dbReference type="PANTHER" id="PTHR46115">
    <property type="entry name" value="THIOREDOXIN-LIKE PROTEIN 1"/>
    <property type="match status" value="1"/>
</dbReference>
<reference evidence="3" key="1">
    <citation type="submission" date="2017-08" db="EMBL/GenBank/DDBJ databases">
        <authorList>
            <person name="Polle J.E."/>
            <person name="Barry K."/>
            <person name="Cushman J."/>
            <person name="Schmutz J."/>
            <person name="Tran D."/>
            <person name="Hathwaick L.T."/>
            <person name="Yim W.C."/>
            <person name="Jenkins J."/>
            <person name="Mckie-Krisberg Z.M."/>
            <person name="Prochnik S."/>
            <person name="Lindquist E."/>
            <person name="Dockter R.B."/>
            <person name="Adam C."/>
            <person name="Molina H."/>
            <person name="Bunkerborg J."/>
            <person name="Jin E."/>
            <person name="Buchheim M."/>
            <person name="Magnuson J."/>
        </authorList>
    </citation>
    <scope>NUCLEOTIDE SEQUENCE</scope>
    <source>
        <strain evidence="3">CCAP 19/18</strain>
    </source>
</reference>
<dbReference type="InterPro" id="IPR017937">
    <property type="entry name" value="Thioredoxin_CS"/>
</dbReference>
<accession>A0ABQ7GXY8</accession>
<dbReference type="Pfam" id="PF00085">
    <property type="entry name" value="Thioredoxin"/>
    <property type="match status" value="1"/>
</dbReference>
<keyword evidence="4" id="KW-1185">Reference proteome</keyword>
<dbReference type="PRINTS" id="PR00421">
    <property type="entry name" value="THIOREDOXIN"/>
</dbReference>
<dbReference type="EMBL" id="MU069543">
    <property type="protein sequence ID" value="KAF5839468.1"/>
    <property type="molecule type" value="Genomic_DNA"/>
</dbReference>
<name>A0ABQ7GXY8_DUNSA</name>
<organism evidence="3 4">
    <name type="scientific">Dunaliella salina</name>
    <name type="common">Green alga</name>
    <name type="synonym">Protococcus salinus</name>
    <dbReference type="NCBI Taxonomy" id="3046"/>
    <lineage>
        <taxon>Eukaryota</taxon>
        <taxon>Viridiplantae</taxon>
        <taxon>Chlorophyta</taxon>
        <taxon>core chlorophytes</taxon>
        <taxon>Chlorophyceae</taxon>
        <taxon>CS clade</taxon>
        <taxon>Chlamydomonadales</taxon>
        <taxon>Dunaliellaceae</taxon>
        <taxon>Dunaliella</taxon>
    </lineage>
</organism>
<keyword evidence="1" id="KW-1015">Disulfide bond</keyword>
<dbReference type="CDD" id="cd02947">
    <property type="entry name" value="TRX_family"/>
    <property type="match status" value="1"/>
</dbReference>
<dbReference type="InterPro" id="IPR013766">
    <property type="entry name" value="Thioredoxin_domain"/>
</dbReference>
<evidence type="ECO:0000313" key="3">
    <source>
        <dbReference type="EMBL" id="KAF5839468.1"/>
    </source>
</evidence>